<dbReference type="Pfam" id="PF14111">
    <property type="entry name" value="DUF4283"/>
    <property type="match status" value="1"/>
</dbReference>
<dbReference type="InterPro" id="IPR025558">
    <property type="entry name" value="DUF4283"/>
</dbReference>
<feature type="compositionally biased region" description="Pro residues" evidence="1">
    <location>
        <begin position="1"/>
        <end position="13"/>
    </location>
</feature>
<dbReference type="PANTHER" id="PTHR31286">
    <property type="entry name" value="GLYCINE-RICH CELL WALL STRUCTURAL PROTEIN 1.8-LIKE"/>
    <property type="match status" value="1"/>
</dbReference>
<name>A0A8S1ZHS7_ARAAE</name>
<dbReference type="InterPro" id="IPR040256">
    <property type="entry name" value="At4g02000-like"/>
</dbReference>
<accession>A0A8S1ZHS7</accession>
<dbReference type="Proteomes" id="UP000682877">
    <property type="component" value="Chromosome 1"/>
</dbReference>
<keyword evidence="4" id="KW-1185">Reference proteome</keyword>
<feature type="compositionally biased region" description="Polar residues" evidence="1">
    <location>
        <begin position="331"/>
        <end position="342"/>
    </location>
</feature>
<reference evidence="3" key="1">
    <citation type="submission" date="2021-01" db="EMBL/GenBank/DDBJ databases">
        <authorList>
            <person name="Bezrukov I."/>
        </authorList>
    </citation>
    <scope>NUCLEOTIDE SEQUENCE</scope>
</reference>
<evidence type="ECO:0000313" key="4">
    <source>
        <dbReference type="Proteomes" id="UP000682877"/>
    </source>
</evidence>
<evidence type="ECO:0000313" key="3">
    <source>
        <dbReference type="EMBL" id="CAE5959436.1"/>
    </source>
</evidence>
<dbReference type="PANTHER" id="PTHR31286:SF148">
    <property type="entry name" value="DUF4283 DOMAIN-CONTAINING PROTEIN"/>
    <property type="match status" value="1"/>
</dbReference>
<protein>
    <recommendedName>
        <fullName evidence="2">DUF4283 domain-containing protein</fullName>
    </recommendedName>
</protein>
<feature type="domain" description="DUF4283" evidence="2">
    <location>
        <begin position="64"/>
        <end position="145"/>
    </location>
</feature>
<dbReference type="AlphaFoldDB" id="A0A8S1ZHS7"/>
<feature type="region of interest" description="Disordered" evidence="1">
    <location>
        <begin position="1"/>
        <end position="30"/>
    </location>
</feature>
<organism evidence="3 4">
    <name type="scientific">Arabidopsis arenosa</name>
    <name type="common">Sand rock-cress</name>
    <name type="synonym">Cardaminopsis arenosa</name>
    <dbReference type="NCBI Taxonomy" id="38785"/>
    <lineage>
        <taxon>Eukaryota</taxon>
        <taxon>Viridiplantae</taxon>
        <taxon>Streptophyta</taxon>
        <taxon>Embryophyta</taxon>
        <taxon>Tracheophyta</taxon>
        <taxon>Spermatophyta</taxon>
        <taxon>Magnoliopsida</taxon>
        <taxon>eudicotyledons</taxon>
        <taxon>Gunneridae</taxon>
        <taxon>Pentapetalae</taxon>
        <taxon>rosids</taxon>
        <taxon>malvids</taxon>
        <taxon>Brassicales</taxon>
        <taxon>Brassicaceae</taxon>
        <taxon>Camelineae</taxon>
        <taxon>Arabidopsis</taxon>
    </lineage>
</organism>
<dbReference type="EMBL" id="LR999451">
    <property type="protein sequence ID" value="CAE5959436.1"/>
    <property type="molecule type" value="Genomic_DNA"/>
</dbReference>
<gene>
    <name evidence="3" type="ORF">AARE701A_LOCUS2960</name>
</gene>
<feature type="region of interest" description="Disordered" evidence="1">
    <location>
        <begin position="320"/>
        <end position="361"/>
    </location>
</feature>
<evidence type="ECO:0000259" key="2">
    <source>
        <dbReference type="Pfam" id="PF14111"/>
    </source>
</evidence>
<proteinExistence type="predicted"/>
<evidence type="ECO:0000256" key="1">
    <source>
        <dbReference type="SAM" id="MobiDB-lite"/>
    </source>
</evidence>
<sequence length="518" mass="57819">MGSPPPVADPPPLSEVVEPSSPKTAWSSPLPEVSVSQAKPEFDLVNGVARVSIPVDVVDEGIPLWKSFVVGYFMGDAPHVGTIHATVNRIWSSATRSSRVDVQFLNPTTILFRIDDEQTRSRVLRRRYWHIADIPLVVNEWSPETANEKPDLSAMPLWVDFKNVPGYMFSRKGLRFLADITGNYVKLHPNTERCTRLDMARVLVQVDLGKQLTEEICLEDKSGSTHSVSVSYPWLPPRCSDCFGWGHQVNECVKKNKSAVSQPVHGSPVQKIDDSLAVTVLPGNQNSTEIVTALLAELESVKASPVVRKDCVQNEATTEKDGNWSLVTRPGKQNSPQRSLGTESPLRKAETKKSGSPSGFSVLENVTEEGEIVETEEEQSGAGCEMSLANKKEDLLQTAIGDGKETFFWLDHWLPMGRLIDIVGDNGIRGLGVQRFAKVSDVVFGSQWGLRRCRDKTLEEIKSQIHNVVVPTSAAGKDKRLWLHYSDDYRPNFSTARTWDQLRSRREERDWSKLQCFT</sequence>